<feature type="domain" description="NrS-1 polymerase-like helicase" evidence="1">
    <location>
        <begin position="424"/>
        <end position="498"/>
    </location>
</feature>
<dbReference type="VEuPathDB" id="FungiDB:FUN_012151"/>
<reference evidence="2 3" key="2">
    <citation type="submission" date="2017-09" db="EMBL/GenBank/DDBJ databases">
        <title>Extensive intraspecific genome diversity in a model arbuscular mycorrhizal fungus.</title>
        <authorList>
            <person name="Chen E.C."/>
            <person name="Morin E."/>
            <person name="Beaudet D."/>
            <person name="Noel J."/>
            <person name="Ndikumana S."/>
            <person name="Charron P."/>
            <person name="St-Onge C."/>
            <person name="Giorgi J."/>
            <person name="Grigoriev I.V."/>
            <person name="Roux C."/>
            <person name="Martin F.M."/>
            <person name="Corradi N."/>
        </authorList>
    </citation>
    <scope>NUCLEOTIDE SEQUENCE [LARGE SCALE GENOMIC DNA]</scope>
    <source>
        <strain evidence="2 3">A5</strain>
    </source>
</reference>
<dbReference type="VEuPathDB" id="FungiDB:RhiirFUN_001616"/>
<name>A0A2N0NI01_9GLOM</name>
<evidence type="ECO:0000259" key="1">
    <source>
        <dbReference type="Pfam" id="PF19263"/>
    </source>
</evidence>
<accession>A0A2N0NI01</accession>
<dbReference type="AlphaFoldDB" id="A0A2N0NI01"/>
<gene>
    <name evidence="2" type="ORF">RhiirA5_439377</name>
</gene>
<evidence type="ECO:0000313" key="3">
    <source>
        <dbReference type="Proteomes" id="UP000232722"/>
    </source>
</evidence>
<sequence length="500" mass="57039">MSIAESSDEKKISLHVLTFGMRLPNIAKVSAFTELVRKKLPAGLQKKGIIDNIANIGSFKSFSLRMLGTPKYDKKTDKHIRIKKVIRPKDGSIFDFMIRPPNDDSRVIDSPLLVVPESEVNRCSKENNDTSSETTQADFDFVESLLGGNGIEGYTLSFPSDNIPDLFPLTRNSPSHCPICDREHESDNGYILRNKKIYRFYCHRANHEREPGTRNPSVKLTISETALQQEQKLLSPIKLDQSRISDPNDRFVWEDLIDMCTSGRKFSRNEIYDAIQATVTCIQTTSRLWILKTEDTNGGLYFDMAPKLDLAKYEVNLVELGGEPVKLINLIDQAVTKGLILYHNINFLPYPLNTPAYDTKFFNLFIGFLAKPAPEINKEIMDPILWHVKNVICSGDERLNEYIWNWWAYLVQKPEKKPRTILVLKSTLQQCGKNIITDFIGDKVLGSHLHFATSDLEKILGRFNSAIQARKLIVMNETGMSNGKWHRFNGHLKSLITERM</sequence>
<evidence type="ECO:0000313" key="2">
    <source>
        <dbReference type="EMBL" id="PKB94180.1"/>
    </source>
</evidence>
<reference evidence="2 3" key="1">
    <citation type="submission" date="2016-04" db="EMBL/GenBank/DDBJ databases">
        <title>Genome analyses suggest a sexual origin of heterokaryosis in a supposedly ancient asexual fungus.</title>
        <authorList>
            <person name="Ropars J."/>
            <person name="Sedzielewska K."/>
            <person name="Noel J."/>
            <person name="Charron P."/>
            <person name="Farinelli L."/>
            <person name="Marton T."/>
            <person name="Kruger M."/>
            <person name="Pelin A."/>
            <person name="Brachmann A."/>
            <person name="Corradi N."/>
        </authorList>
    </citation>
    <scope>NUCLEOTIDE SEQUENCE [LARGE SCALE GENOMIC DNA]</scope>
    <source>
        <strain evidence="2 3">A5</strain>
    </source>
</reference>
<dbReference type="Proteomes" id="UP000232722">
    <property type="component" value="Unassembled WGS sequence"/>
</dbReference>
<feature type="non-terminal residue" evidence="2">
    <location>
        <position position="500"/>
    </location>
</feature>
<organism evidence="2 3">
    <name type="scientific">Rhizophagus irregularis</name>
    <dbReference type="NCBI Taxonomy" id="588596"/>
    <lineage>
        <taxon>Eukaryota</taxon>
        <taxon>Fungi</taxon>
        <taxon>Fungi incertae sedis</taxon>
        <taxon>Mucoromycota</taxon>
        <taxon>Glomeromycotina</taxon>
        <taxon>Glomeromycetes</taxon>
        <taxon>Glomerales</taxon>
        <taxon>Glomeraceae</taxon>
        <taxon>Rhizophagus</taxon>
    </lineage>
</organism>
<dbReference type="Pfam" id="PF19263">
    <property type="entry name" value="DUF5906"/>
    <property type="match status" value="1"/>
</dbReference>
<proteinExistence type="predicted"/>
<protein>
    <recommendedName>
        <fullName evidence="1">NrS-1 polymerase-like helicase domain-containing protein</fullName>
    </recommendedName>
</protein>
<dbReference type="EMBL" id="LLXJ01006507">
    <property type="protein sequence ID" value="PKB94180.1"/>
    <property type="molecule type" value="Genomic_DNA"/>
</dbReference>
<dbReference type="VEuPathDB" id="FungiDB:RhiirA1_402853"/>
<comment type="caution">
    <text evidence="2">The sequence shown here is derived from an EMBL/GenBank/DDBJ whole genome shotgun (WGS) entry which is preliminary data.</text>
</comment>
<dbReference type="InterPro" id="IPR045455">
    <property type="entry name" value="NrS-1_pol-like_helicase"/>
</dbReference>